<feature type="compositionally biased region" description="Polar residues" evidence="1">
    <location>
        <begin position="54"/>
        <end position="65"/>
    </location>
</feature>
<dbReference type="SUPFAM" id="SSF52047">
    <property type="entry name" value="RNI-like"/>
    <property type="match status" value="1"/>
</dbReference>
<name>A0ABR1UPX2_9PEZI</name>
<comment type="caution">
    <text evidence="2">The sequence shown here is derived from an EMBL/GenBank/DDBJ whole genome shotgun (WGS) entry which is preliminary data.</text>
</comment>
<keyword evidence="3" id="KW-1185">Reference proteome</keyword>
<evidence type="ECO:0000313" key="3">
    <source>
        <dbReference type="Proteomes" id="UP001446871"/>
    </source>
</evidence>
<organism evidence="2 3">
    <name type="scientific">Apiospora saccharicola</name>
    <dbReference type="NCBI Taxonomy" id="335842"/>
    <lineage>
        <taxon>Eukaryota</taxon>
        <taxon>Fungi</taxon>
        <taxon>Dikarya</taxon>
        <taxon>Ascomycota</taxon>
        <taxon>Pezizomycotina</taxon>
        <taxon>Sordariomycetes</taxon>
        <taxon>Xylariomycetidae</taxon>
        <taxon>Amphisphaeriales</taxon>
        <taxon>Apiosporaceae</taxon>
        <taxon>Apiospora</taxon>
    </lineage>
</organism>
<gene>
    <name evidence="2" type="ORF">PG996_010918</name>
</gene>
<evidence type="ECO:0008006" key="4">
    <source>
        <dbReference type="Google" id="ProtNLM"/>
    </source>
</evidence>
<dbReference type="EMBL" id="JAQQWM010000006">
    <property type="protein sequence ID" value="KAK8060988.1"/>
    <property type="molecule type" value="Genomic_DNA"/>
</dbReference>
<protein>
    <recommendedName>
        <fullName evidence="4">F-box domain-containing protein</fullName>
    </recommendedName>
</protein>
<dbReference type="Proteomes" id="UP001446871">
    <property type="component" value="Unassembled WGS sequence"/>
</dbReference>
<dbReference type="InterPro" id="IPR032675">
    <property type="entry name" value="LRR_dom_sf"/>
</dbReference>
<feature type="region of interest" description="Disordered" evidence="1">
    <location>
        <begin position="28"/>
        <end position="65"/>
    </location>
</feature>
<reference evidence="2 3" key="1">
    <citation type="submission" date="2023-01" db="EMBL/GenBank/DDBJ databases">
        <title>Analysis of 21 Apiospora genomes using comparative genomics revels a genus with tremendous synthesis potential of carbohydrate active enzymes and secondary metabolites.</title>
        <authorList>
            <person name="Sorensen T."/>
        </authorList>
    </citation>
    <scope>NUCLEOTIDE SEQUENCE [LARGE SCALE GENOMIC DNA]</scope>
    <source>
        <strain evidence="2 3">CBS 83171</strain>
    </source>
</reference>
<evidence type="ECO:0000313" key="2">
    <source>
        <dbReference type="EMBL" id="KAK8060988.1"/>
    </source>
</evidence>
<sequence length="628" mass="69658">MVVLRRSSRQQKVGTPAVVGDSRAPVVNAATGSKGAPRGVATKKKKTTAKPKANNSTACAPSTPSFPVDRISSLPPEIFTMVLGNIDAHDQRTMNALGRTNKAFYALMMPRLYGRVVLHAQYHAHIAKLIRTLEPLLTIAQKKQLMKEGKYKGQQENGYPAVLDEDAKPICAEHVRQLVMGWVDPGRKHLPMVHRYLEEALKTLENLEVINTWVMNASVAQSLASLRHLQALSIRSQDMDLDDATSEALRRVRNLRHLALVTSDYSDVTQCLVRNSASTLRSLFLNTGSYDSLFFPRKHDPAGLAGSNGTADSDYRFPKLRSLRMVDLYLDQENMAGMLESVDFVKLDELPLGAAFATASQSTSPPKLRSLSLNLSEGVEGRIRFLASFGTLTKLVVTDYGHYKESTTSTTNPGLSSALLAAILSHRNLRTLEFTHPNLHNGRRIPHLSAQTVRALVEGLPELRELEFAPVEEEIDEIGQVLAAGAKNLESVTSPVYYRDETRQDDAGYYPNPGFRIVASIVRAFLDHAEPTSTLEQADQADQKEFVWEDHHRLRRAGASHRTWDIASKLPKQRKGVSKWTEPAKVTGNVHQDRGVWAWNTSLPAAIRLDMGFEPTPGWLDEVARDLA</sequence>
<dbReference type="Gene3D" id="3.80.10.10">
    <property type="entry name" value="Ribonuclease Inhibitor"/>
    <property type="match status" value="1"/>
</dbReference>
<evidence type="ECO:0000256" key="1">
    <source>
        <dbReference type="SAM" id="MobiDB-lite"/>
    </source>
</evidence>
<accession>A0ABR1UPX2</accession>
<proteinExistence type="predicted"/>